<organism evidence="1 2">
    <name type="scientific">Eumeta variegata</name>
    <name type="common">Bagworm moth</name>
    <name type="synonym">Eumeta japonica</name>
    <dbReference type="NCBI Taxonomy" id="151549"/>
    <lineage>
        <taxon>Eukaryota</taxon>
        <taxon>Metazoa</taxon>
        <taxon>Ecdysozoa</taxon>
        <taxon>Arthropoda</taxon>
        <taxon>Hexapoda</taxon>
        <taxon>Insecta</taxon>
        <taxon>Pterygota</taxon>
        <taxon>Neoptera</taxon>
        <taxon>Endopterygota</taxon>
        <taxon>Lepidoptera</taxon>
        <taxon>Glossata</taxon>
        <taxon>Ditrysia</taxon>
        <taxon>Tineoidea</taxon>
        <taxon>Psychidae</taxon>
        <taxon>Oiketicinae</taxon>
        <taxon>Eumeta</taxon>
    </lineage>
</organism>
<name>A0A4C2AA34_EUMVA</name>
<reference evidence="1 2" key="1">
    <citation type="journal article" date="2019" name="Commun. Biol.">
        <title>The bagworm genome reveals a unique fibroin gene that provides high tensile strength.</title>
        <authorList>
            <person name="Kono N."/>
            <person name="Nakamura H."/>
            <person name="Ohtoshi R."/>
            <person name="Tomita M."/>
            <person name="Numata K."/>
            <person name="Arakawa K."/>
        </authorList>
    </citation>
    <scope>NUCLEOTIDE SEQUENCE [LARGE SCALE GENOMIC DNA]</scope>
</reference>
<protein>
    <submittedName>
        <fullName evidence="1">Uncharacterized protein</fullName>
    </submittedName>
</protein>
<keyword evidence="2" id="KW-1185">Reference proteome</keyword>
<dbReference type="EMBL" id="BGZK01002727">
    <property type="protein sequence ID" value="GBP96059.1"/>
    <property type="molecule type" value="Genomic_DNA"/>
</dbReference>
<evidence type="ECO:0000313" key="2">
    <source>
        <dbReference type="Proteomes" id="UP000299102"/>
    </source>
</evidence>
<dbReference type="AlphaFoldDB" id="A0A4C2AA34"/>
<dbReference type="Proteomes" id="UP000299102">
    <property type="component" value="Unassembled WGS sequence"/>
</dbReference>
<proteinExistence type="predicted"/>
<sequence length="105" mass="11938">MLKDCSKICFCSRVIKNLALDWTGLALESFWREPVPASETSRLLHKLIVEKYEADLHSSVRPVPPQIQAKPVSDWPCRRSGVCRPGPSLRGRLPPYPQAYDLHVK</sequence>
<accession>A0A4C2AA34</accession>
<gene>
    <name evidence="1" type="ORF">EVAR_70472_1</name>
</gene>
<comment type="caution">
    <text evidence="1">The sequence shown here is derived from an EMBL/GenBank/DDBJ whole genome shotgun (WGS) entry which is preliminary data.</text>
</comment>
<evidence type="ECO:0000313" key="1">
    <source>
        <dbReference type="EMBL" id="GBP96059.1"/>
    </source>
</evidence>